<dbReference type="Proteomes" id="UP000008810">
    <property type="component" value="Chromosome 1"/>
</dbReference>
<gene>
    <name evidence="2" type="ORF">BRADI_1g34838v3</name>
</gene>
<organism evidence="2">
    <name type="scientific">Brachypodium distachyon</name>
    <name type="common">Purple false brome</name>
    <name type="synonym">Trachynia distachya</name>
    <dbReference type="NCBI Taxonomy" id="15368"/>
    <lineage>
        <taxon>Eukaryota</taxon>
        <taxon>Viridiplantae</taxon>
        <taxon>Streptophyta</taxon>
        <taxon>Embryophyta</taxon>
        <taxon>Tracheophyta</taxon>
        <taxon>Spermatophyta</taxon>
        <taxon>Magnoliopsida</taxon>
        <taxon>Liliopsida</taxon>
        <taxon>Poales</taxon>
        <taxon>Poaceae</taxon>
        <taxon>BOP clade</taxon>
        <taxon>Pooideae</taxon>
        <taxon>Stipodae</taxon>
        <taxon>Brachypodieae</taxon>
        <taxon>Brachypodium</taxon>
    </lineage>
</organism>
<feature type="compositionally biased region" description="Pro residues" evidence="1">
    <location>
        <begin position="1"/>
        <end position="15"/>
    </location>
</feature>
<evidence type="ECO:0000313" key="4">
    <source>
        <dbReference type="Proteomes" id="UP000008810"/>
    </source>
</evidence>
<accession>A0A2K2DMQ0</accession>
<dbReference type="EnsemblPlants" id="PNT75565">
    <property type="protein sequence ID" value="PNT75565"/>
    <property type="gene ID" value="BRADI_1g34838v3"/>
</dbReference>
<dbReference type="AlphaFoldDB" id="A0A2K2DMQ0"/>
<evidence type="ECO:0000313" key="3">
    <source>
        <dbReference type="EnsemblPlants" id="PNT75565"/>
    </source>
</evidence>
<reference evidence="3" key="3">
    <citation type="submission" date="2018-08" db="UniProtKB">
        <authorList>
            <consortium name="EnsemblPlants"/>
        </authorList>
    </citation>
    <scope>IDENTIFICATION</scope>
    <source>
        <strain evidence="3">cv. Bd21</strain>
    </source>
</reference>
<evidence type="ECO:0000256" key="1">
    <source>
        <dbReference type="SAM" id="MobiDB-lite"/>
    </source>
</evidence>
<feature type="compositionally biased region" description="Low complexity" evidence="1">
    <location>
        <begin position="27"/>
        <end position="36"/>
    </location>
</feature>
<reference evidence="2 3" key="1">
    <citation type="journal article" date="2010" name="Nature">
        <title>Genome sequencing and analysis of the model grass Brachypodium distachyon.</title>
        <authorList>
            <consortium name="International Brachypodium Initiative"/>
        </authorList>
    </citation>
    <scope>NUCLEOTIDE SEQUENCE [LARGE SCALE GENOMIC DNA]</scope>
    <source>
        <strain evidence="2 3">Bd21</strain>
    </source>
</reference>
<keyword evidence="4" id="KW-1185">Reference proteome</keyword>
<evidence type="ECO:0000313" key="2">
    <source>
        <dbReference type="EMBL" id="PNT75565.1"/>
    </source>
</evidence>
<feature type="region of interest" description="Disordered" evidence="1">
    <location>
        <begin position="1"/>
        <end position="36"/>
    </location>
</feature>
<proteinExistence type="predicted"/>
<reference evidence="2" key="2">
    <citation type="submission" date="2017-06" db="EMBL/GenBank/DDBJ databases">
        <title>WGS assembly of Brachypodium distachyon.</title>
        <authorList>
            <consortium name="The International Brachypodium Initiative"/>
            <person name="Lucas S."/>
            <person name="Harmon-Smith M."/>
            <person name="Lail K."/>
            <person name="Tice H."/>
            <person name="Grimwood J."/>
            <person name="Bruce D."/>
            <person name="Barry K."/>
            <person name="Shu S."/>
            <person name="Lindquist E."/>
            <person name="Wang M."/>
            <person name="Pitluck S."/>
            <person name="Vogel J.P."/>
            <person name="Garvin D.F."/>
            <person name="Mockler T.C."/>
            <person name="Schmutz J."/>
            <person name="Rokhsar D."/>
            <person name="Bevan M.W."/>
        </authorList>
    </citation>
    <scope>NUCLEOTIDE SEQUENCE</scope>
    <source>
        <strain evidence="2">Bd21</strain>
    </source>
</reference>
<name>A0A2K2DMQ0_BRADI</name>
<sequence>MASTPSPNPSAPLPSWPSRTPGTRCMPASWRSTSPSSLSLPDCLGRHVCQSSRSSACQLLSRSHPTALKL</sequence>
<protein>
    <submittedName>
        <fullName evidence="2 3">Uncharacterized protein</fullName>
    </submittedName>
</protein>
<dbReference type="InParanoid" id="A0A2K2DMQ0"/>
<dbReference type="Gramene" id="PNT75565">
    <property type="protein sequence ID" value="PNT75565"/>
    <property type="gene ID" value="BRADI_1g34838v3"/>
</dbReference>
<dbReference type="EMBL" id="CM000880">
    <property type="protein sequence ID" value="PNT75565.1"/>
    <property type="molecule type" value="Genomic_DNA"/>
</dbReference>